<accession>A0AA38Y973</accession>
<dbReference type="Proteomes" id="UP001172681">
    <property type="component" value="Unassembled WGS sequence"/>
</dbReference>
<sequence length="590" mass="63232">MVSEEKNLESQPFEHTESSSPVPVAVTTTLNDNQDNTNYKGPLFVGSIAGATLGLVAGTASFGFQASLLAVINDDLGPSDNYYWLSLVFTLTLAVCCTLIGRVTDLFGRRYFVVGSYAVATVGSLVASRAGSIDTLIGANVLMGVGAVAQQSHGFVVGELVPQKHRVLAVNLMYAATLPTTAFAPAVAWAWVLHTKAGWRWCFYFTIILNAISCALMLLFYHPPTFHMKSNRNRGEVIRHFDWIGLALFSGGLITFLLGLSWGGSAYPWKSARVIATLVVGGATLIIFVIFECMAPLQVPLIPMRLFRKTGFVANVLSLSLCASCYYAFQILWPQIVSGIYTTDKSYASVLYCASSASYTLGILAASLSRYIGRQKWQVVTVSTIATALLGGLACLTTDNKSTMLGLLIPGLTLIAYAEGVGGATTSLTIDDQAEIGTAVGVALSMRSLISTVALTIYLTVLQNRLKHTVPEEVVPVLLKAGLPESSISLFIGAITSGSFSKVPGATAQIVQAGIVAYRRALVLAFRSVLYTVLAFLLLNILVSLLFPNLDHMMNDSVAARLHDPRNPDTPRAKPSTDHGTITREENAAH</sequence>
<feature type="transmembrane region" description="Helical" evidence="7">
    <location>
        <begin position="43"/>
        <end position="62"/>
    </location>
</feature>
<dbReference type="PROSITE" id="PS50850">
    <property type="entry name" value="MFS"/>
    <property type="match status" value="1"/>
</dbReference>
<feature type="domain" description="Major facilitator superfamily (MFS) profile" evidence="8">
    <location>
        <begin position="42"/>
        <end position="552"/>
    </location>
</feature>
<protein>
    <recommendedName>
        <fullName evidence="8">Major facilitator superfamily (MFS) profile domain-containing protein</fullName>
    </recommendedName>
</protein>
<evidence type="ECO:0000256" key="3">
    <source>
        <dbReference type="ARBA" id="ARBA00022692"/>
    </source>
</evidence>
<evidence type="ECO:0000256" key="5">
    <source>
        <dbReference type="ARBA" id="ARBA00023136"/>
    </source>
</evidence>
<dbReference type="Pfam" id="PF06609">
    <property type="entry name" value="TRI12"/>
    <property type="match status" value="1"/>
</dbReference>
<keyword evidence="2" id="KW-0813">Transport</keyword>
<dbReference type="InterPro" id="IPR020846">
    <property type="entry name" value="MFS_dom"/>
</dbReference>
<dbReference type="PANTHER" id="PTHR23501:SF109">
    <property type="entry name" value="MAJOR FACILITATOR SUPERFAMILY (MFS) PROFILE DOMAIN-CONTAINING PROTEIN-RELATED"/>
    <property type="match status" value="1"/>
</dbReference>
<feature type="transmembrane region" description="Helical" evidence="7">
    <location>
        <begin position="349"/>
        <end position="368"/>
    </location>
</feature>
<feature type="compositionally biased region" description="Basic and acidic residues" evidence="6">
    <location>
        <begin position="1"/>
        <end position="17"/>
    </location>
</feature>
<organism evidence="9 10">
    <name type="scientific">Knufia peltigerae</name>
    <dbReference type="NCBI Taxonomy" id="1002370"/>
    <lineage>
        <taxon>Eukaryota</taxon>
        <taxon>Fungi</taxon>
        <taxon>Dikarya</taxon>
        <taxon>Ascomycota</taxon>
        <taxon>Pezizomycotina</taxon>
        <taxon>Eurotiomycetes</taxon>
        <taxon>Chaetothyriomycetidae</taxon>
        <taxon>Chaetothyriales</taxon>
        <taxon>Trichomeriaceae</taxon>
        <taxon>Knufia</taxon>
    </lineage>
</organism>
<evidence type="ECO:0000259" key="8">
    <source>
        <dbReference type="PROSITE" id="PS50850"/>
    </source>
</evidence>
<feature type="transmembrane region" description="Helical" evidence="7">
    <location>
        <begin position="529"/>
        <end position="547"/>
    </location>
</feature>
<gene>
    <name evidence="9" type="ORF">H2204_004282</name>
</gene>
<feature type="region of interest" description="Disordered" evidence="6">
    <location>
        <begin position="561"/>
        <end position="590"/>
    </location>
</feature>
<dbReference type="AlphaFoldDB" id="A0AA38Y973"/>
<dbReference type="EMBL" id="JAPDRN010000021">
    <property type="protein sequence ID" value="KAJ9638512.1"/>
    <property type="molecule type" value="Genomic_DNA"/>
</dbReference>
<evidence type="ECO:0000256" key="4">
    <source>
        <dbReference type="ARBA" id="ARBA00022989"/>
    </source>
</evidence>
<feature type="transmembrane region" description="Helical" evidence="7">
    <location>
        <begin position="198"/>
        <end position="221"/>
    </location>
</feature>
<comment type="caution">
    <text evidence="9">The sequence shown here is derived from an EMBL/GenBank/DDBJ whole genome shotgun (WGS) entry which is preliminary data.</text>
</comment>
<dbReference type="InterPro" id="IPR036259">
    <property type="entry name" value="MFS_trans_sf"/>
</dbReference>
<dbReference type="GO" id="GO:0022857">
    <property type="term" value="F:transmembrane transporter activity"/>
    <property type="evidence" value="ECO:0007669"/>
    <property type="project" value="InterPro"/>
</dbReference>
<evidence type="ECO:0000256" key="1">
    <source>
        <dbReference type="ARBA" id="ARBA00004141"/>
    </source>
</evidence>
<dbReference type="Gene3D" id="1.20.1250.20">
    <property type="entry name" value="MFS general substrate transporter like domains"/>
    <property type="match status" value="1"/>
</dbReference>
<feature type="transmembrane region" description="Helical" evidence="7">
    <location>
        <begin position="312"/>
        <end position="329"/>
    </location>
</feature>
<keyword evidence="3 7" id="KW-0812">Transmembrane</keyword>
<proteinExistence type="predicted"/>
<keyword evidence="10" id="KW-1185">Reference proteome</keyword>
<feature type="transmembrane region" description="Helical" evidence="7">
    <location>
        <begin position="241"/>
        <end position="262"/>
    </location>
</feature>
<dbReference type="InterPro" id="IPR010573">
    <property type="entry name" value="MFS_Str1/Tri12-like"/>
</dbReference>
<comment type="subcellular location">
    <subcellularLocation>
        <location evidence="1">Membrane</location>
        <topology evidence="1">Multi-pass membrane protein</topology>
    </subcellularLocation>
</comment>
<feature type="transmembrane region" description="Helical" evidence="7">
    <location>
        <begin position="172"/>
        <end position="192"/>
    </location>
</feature>
<feature type="transmembrane region" description="Helical" evidence="7">
    <location>
        <begin position="274"/>
        <end position="291"/>
    </location>
</feature>
<feature type="region of interest" description="Disordered" evidence="6">
    <location>
        <begin position="1"/>
        <end position="24"/>
    </location>
</feature>
<evidence type="ECO:0000313" key="9">
    <source>
        <dbReference type="EMBL" id="KAJ9638512.1"/>
    </source>
</evidence>
<reference evidence="9" key="1">
    <citation type="submission" date="2022-10" db="EMBL/GenBank/DDBJ databases">
        <title>Culturing micro-colonial fungi from biological soil crusts in the Mojave desert and describing Neophaeococcomyces mojavensis, and introducing the new genera and species Taxawa tesnikishii.</title>
        <authorList>
            <person name="Kurbessoian T."/>
            <person name="Stajich J.E."/>
        </authorList>
    </citation>
    <scope>NUCLEOTIDE SEQUENCE</scope>
    <source>
        <strain evidence="9">TK_35</strain>
    </source>
</reference>
<evidence type="ECO:0000313" key="10">
    <source>
        <dbReference type="Proteomes" id="UP001172681"/>
    </source>
</evidence>
<dbReference type="GO" id="GO:0005886">
    <property type="term" value="C:plasma membrane"/>
    <property type="evidence" value="ECO:0007669"/>
    <property type="project" value="TreeGrafter"/>
</dbReference>
<evidence type="ECO:0000256" key="6">
    <source>
        <dbReference type="SAM" id="MobiDB-lite"/>
    </source>
</evidence>
<evidence type="ECO:0000256" key="7">
    <source>
        <dbReference type="SAM" id="Phobius"/>
    </source>
</evidence>
<evidence type="ECO:0000256" key="2">
    <source>
        <dbReference type="ARBA" id="ARBA00022448"/>
    </source>
</evidence>
<feature type="transmembrane region" description="Helical" evidence="7">
    <location>
        <begin position="82"/>
        <end position="101"/>
    </location>
</feature>
<keyword evidence="4 7" id="KW-1133">Transmembrane helix</keyword>
<dbReference type="SUPFAM" id="SSF103473">
    <property type="entry name" value="MFS general substrate transporter"/>
    <property type="match status" value="1"/>
</dbReference>
<name>A0AA38Y973_9EURO</name>
<keyword evidence="5 7" id="KW-0472">Membrane</keyword>
<dbReference type="PANTHER" id="PTHR23501">
    <property type="entry name" value="MAJOR FACILITATOR SUPERFAMILY"/>
    <property type="match status" value="1"/>
</dbReference>